<dbReference type="SUPFAM" id="SSF51445">
    <property type="entry name" value="(Trans)glycosidases"/>
    <property type="match status" value="1"/>
</dbReference>
<accession>A0A2K9YDG7</accession>
<evidence type="ECO:0000313" key="1">
    <source>
        <dbReference type="EMBL" id="AUW30893.1"/>
    </source>
</evidence>
<dbReference type="InterPro" id="IPR017853">
    <property type="entry name" value="GH"/>
</dbReference>
<proteinExistence type="predicted"/>
<protein>
    <submittedName>
        <fullName evidence="1">Putative B-(1-6) glucan synthase</fullName>
    </submittedName>
</protein>
<name>A0A2K9YDG7_CLAUC</name>
<dbReference type="EMBL" id="MG777481">
    <property type="protein sequence ID" value="AUW30893.1"/>
    <property type="molecule type" value="Genomic_DNA"/>
</dbReference>
<organism evidence="1">
    <name type="scientific">Cladonia uncialis subsp. uncialis</name>
    <dbReference type="NCBI Taxonomy" id="180999"/>
    <lineage>
        <taxon>Eukaryota</taxon>
        <taxon>Fungi</taxon>
        <taxon>Dikarya</taxon>
        <taxon>Ascomycota</taxon>
        <taxon>Pezizomycotina</taxon>
        <taxon>Lecanoromycetes</taxon>
        <taxon>OSLEUM clade</taxon>
        <taxon>Lecanoromycetidae</taxon>
        <taxon>Lecanorales</taxon>
        <taxon>Lecanorineae</taxon>
        <taxon>Cladoniaceae</taxon>
        <taxon>Cladonia</taxon>
    </lineage>
</organism>
<sequence>MSAASAAAAASSTAIPVPSTTPAVTTSSNTSTTATGTGSCFPFSGTLPSDFSAPPASRSDWWCAQNDMYGFLGFSYPLEVADCSDPSNSYESINADFAKMKKDFGASMIRVYAPECREASVWENLLQAGVSNDMGIIVQVWWGFDSDQDLWKQTQSSIYSVMTNPKYSAIAPFVFHSAEFGSEPIGDGVDGNNFISDLAAFRSKMNGYGIPVAISEDWDRPGTMSSSDGSGLGDTGKQVKANSDMLHGHPMPFYHNKNEAESWDYVAGQVQWYKDNVGLPTFVTETQWAWGKGGDHGDGVGDVGPTQYSNYWHNFDDNCALFKQYQTGWFIHAWSMESTFAMVKDDGSYAMSAWKPQRC</sequence>
<reference evidence="1" key="1">
    <citation type="submission" date="2017-12" db="EMBL/GenBank/DDBJ databases">
        <title>Genome Sequencing Reveals a Rich Biosynthetic Potential.</title>
        <authorList>
            <person name="Bertrand R.L."/>
            <person name="Abdel-Hameed M.E."/>
            <person name="Sorensen J.L."/>
        </authorList>
    </citation>
    <scope>NUCLEOTIDE SEQUENCE</scope>
</reference>
<dbReference type="AlphaFoldDB" id="A0A2K9YDG7"/>